<organism evidence="1 2">
    <name type="scientific">Enterobacter cloacae</name>
    <dbReference type="NCBI Taxonomy" id="550"/>
    <lineage>
        <taxon>Bacteria</taxon>
        <taxon>Pseudomonadati</taxon>
        <taxon>Pseudomonadota</taxon>
        <taxon>Gammaproteobacteria</taxon>
        <taxon>Enterobacterales</taxon>
        <taxon>Enterobacteriaceae</taxon>
        <taxon>Enterobacter</taxon>
        <taxon>Enterobacter cloacae complex</taxon>
    </lineage>
</organism>
<evidence type="ECO:0000313" key="2">
    <source>
        <dbReference type="Proteomes" id="UP000255106"/>
    </source>
</evidence>
<sequence>MSRNKYEGYYEEKDRYVMLDFSIPLGNTVSVGVSHNRDTGTALNVSASRQFEGIT</sequence>
<accession>A0A377LNA0</accession>
<dbReference type="EMBL" id="UGJB01000004">
    <property type="protein sequence ID" value="STQ07817.1"/>
    <property type="molecule type" value="Genomic_DNA"/>
</dbReference>
<dbReference type="Proteomes" id="UP000255106">
    <property type="component" value="Unassembled WGS sequence"/>
</dbReference>
<name>A0A377LNA0_ENTCL</name>
<dbReference type="AlphaFoldDB" id="A0A377LNA0"/>
<protein>
    <submittedName>
        <fullName evidence="1">Protein YagX</fullName>
    </submittedName>
</protein>
<evidence type="ECO:0000313" key="1">
    <source>
        <dbReference type="EMBL" id="STQ07817.1"/>
    </source>
</evidence>
<reference evidence="1 2" key="1">
    <citation type="submission" date="2018-06" db="EMBL/GenBank/DDBJ databases">
        <authorList>
            <consortium name="Pathogen Informatics"/>
            <person name="Doyle S."/>
        </authorList>
    </citation>
    <scope>NUCLEOTIDE SEQUENCE [LARGE SCALE GENOMIC DNA]</scope>
    <source>
        <strain evidence="1 2">NCTC10005</strain>
    </source>
</reference>
<proteinExistence type="predicted"/>
<gene>
    <name evidence="1" type="primary">yagX</name>
    <name evidence="1" type="ORF">NCTC10005_00452</name>
</gene>